<dbReference type="Pfam" id="PF03147">
    <property type="entry name" value="FDX-ACB"/>
    <property type="match status" value="1"/>
</dbReference>
<feature type="binding site" evidence="15">
    <location>
        <position position="459"/>
    </location>
    <ligand>
        <name>Mg(2+)</name>
        <dbReference type="ChEBI" id="CHEBI:18420"/>
        <note>shared with alpha subunit</note>
    </ligand>
</feature>
<evidence type="ECO:0000256" key="11">
    <source>
        <dbReference type="ARBA" id="ARBA00022884"/>
    </source>
</evidence>
<keyword evidence="9 15" id="KW-0067">ATP-binding</keyword>
<evidence type="ECO:0000256" key="15">
    <source>
        <dbReference type="HAMAP-Rule" id="MF_00283"/>
    </source>
</evidence>
<keyword evidence="13 15" id="KW-0030">Aminoacyl-tRNA synthetase</keyword>
<dbReference type="InterPro" id="IPR002547">
    <property type="entry name" value="tRNA-bd_dom"/>
</dbReference>
<keyword evidence="4 15" id="KW-0963">Cytoplasm</keyword>
<dbReference type="Proteomes" id="UP000064007">
    <property type="component" value="Chromosome 1"/>
</dbReference>
<dbReference type="Gene3D" id="3.50.40.10">
    <property type="entry name" value="Phenylalanyl-trna Synthetase, Chain B, domain 3"/>
    <property type="match status" value="1"/>
</dbReference>
<dbReference type="PANTHER" id="PTHR10947:SF0">
    <property type="entry name" value="PHENYLALANINE--TRNA LIGASE BETA SUBUNIT"/>
    <property type="match status" value="1"/>
</dbReference>
<protein>
    <recommendedName>
        <fullName evidence="15">Phenylalanine--tRNA ligase beta subunit</fullName>
        <ecNumber evidence="15">6.1.1.20</ecNumber>
    </recommendedName>
    <alternativeName>
        <fullName evidence="15">Phenylalanyl-tRNA synthetase beta subunit</fullName>
        <shortName evidence="15">PheRS</shortName>
    </alternativeName>
</protein>
<evidence type="ECO:0000256" key="1">
    <source>
        <dbReference type="ARBA" id="ARBA00004496"/>
    </source>
</evidence>
<dbReference type="PROSITE" id="PS51447">
    <property type="entry name" value="FDX_ACB"/>
    <property type="match status" value="1"/>
</dbReference>
<evidence type="ECO:0000256" key="9">
    <source>
        <dbReference type="ARBA" id="ARBA00022840"/>
    </source>
</evidence>
<dbReference type="InterPro" id="IPR005147">
    <property type="entry name" value="tRNA_synthase_B5-dom"/>
</dbReference>
<dbReference type="Pfam" id="PF17759">
    <property type="entry name" value="tRNA_synthFbeta"/>
    <property type="match status" value="1"/>
</dbReference>
<dbReference type="InterPro" id="IPR009061">
    <property type="entry name" value="DNA-bd_dom_put_sf"/>
</dbReference>
<dbReference type="Gene3D" id="2.40.50.140">
    <property type="entry name" value="Nucleic acid-binding proteins"/>
    <property type="match status" value="1"/>
</dbReference>
<dbReference type="Gene3D" id="3.30.70.380">
    <property type="entry name" value="Ferrodoxin-fold anticodon-binding domain"/>
    <property type="match status" value="1"/>
</dbReference>
<dbReference type="RefSeq" id="WP_046487546.1">
    <property type="nucleotide sequence ID" value="NZ_LN827929.1"/>
</dbReference>
<feature type="binding site" evidence="15">
    <location>
        <position position="460"/>
    </location>
    <ligand>
        <name>Mg(2+)</name>
        <dbReference type="ChEBI" id="CHEBI:18420"/>
        <note>shared with alpha subunit</note>
    </ligand>
</feature>
<comment type="similarity">
    <text evidence="2 15">Belongs to the phenylalanyl-tRNA synthetase beta subunit family. Type 1 subfamily.</text>
</comment>
<reference evidence="21" key="1">
    <citation type="submission" date="2014-12" db="EMBL/GenBank/DDBJ databases">
        <authorList>
            <person name="Salcher M.M."/>
        </authorList>
    </citation>
    <scope>NUCLEOTIDE SEQUENCE [LARGE SCALE GENOMIC DNA]</scope>
    <source>
        <strain evidence="21">MMS-10A-171</strain>
    </source>
</reference>
<sequence>MQFSENWLRSYVNTSLDSDALNYVMIMAGLDVDDSHPLGANFSHVVVGEIVSIKKHPDADRLQVCDVNIGDKTLQIVCGASNARQGIKVACALVGAKLPLIDIKEAKVRGVESFGMLCSLKELGLTKEAEGILELSHDLKNGSDLRVALDLNDQITTLKLTPNRSDCLSLWGVAREIAAITTSSLSPIDYEVNPIKQSEKKNVVVEEKSACPRYCGRIIKNVDNTKTLPDWVVSRLERSNIKSISPIVDITNYVLLEIGQPLHAFDHDKLQGDIVVRFAKAEEPIHLLNDTKIKLSKKDLVIADSSGVIAFAGVMGGISSSVTETSQTIFLESAFFDPIVIAGKARAYNLSTDSSYRFERGVDFANTRLALERASSLMIEYCGGEAGEITEVLNVLPSRNEIHLRLKKLNAILGIQVPSQDVERIFHQLGFEVNKTIEGFKVIPPSYRFDIAIEEDLIEEVVRLYGYDKIPSHQPVSHQTMLPTSGVCQRDLKNALTSRGFYEVVTYSFIENDIEKSLHGNSNPIQLQNPIASQMSTMRSSLWGSHLEVLTYNLNRQVSRLNIFEIAQTFQGTKKDFIETEVISGLSYGSFMPEQWADKIRDIDFYDIKAHVEALTSKHLIFQKTDKTPLAHHPGQSAEVFLEGQSIGWVGKLHPKWQQHFSLPKTPFIFELKIEKLLEDKAFKYEDISKFLPVRRDIAVVVDESVEVNSILDAVYKAKIPYLNRIALFDLYQGKGIAENKKSVAFLILMQDTSKTLVDSEADSSVSKIVKLLEKQFGATLRN</sequence>
<feature type="domain" description="B5" evidence="19">
    <location>
        <begin position="397"/>
        <end position="472"/>
    </location>
</feature>
<dbReference type="STRING" id="1581557.BN1208_0481"/>
<dbReference type="EMBL" id="LN827929">
    <property type="protein sequence ID" value="CEZ19373.1"/>
    <property type="molecule type" value="Genomic_DNA"/>
</dbReference>
<dbReference type="InterPro" id="IPR036690">
    <property type="entry name" value="Fdx_antiC-bd_sf"/>
</dbReference>
<feature type="binding site" evidence="15">
    <location>
        <position position="456"/>
    </location>
    <ligand>
        <name>Mg(2+)</name>
        <dbReference type="ChEBI" id="CHEBI:18420"/>
        <note>shared with alpha subunit</note>
    </ligand>
</feature>
<evidence type="ECO:0000256" key="8">
    <source>
        <dbReference type="ARBA" id="ARBA00022741"/>
    </source>
</evidence>
<dbReference type="Gene3D" id="3.30.56.10">
    <property type="match status" value="2"/>
</dbReference>
<dbReference type="Pfam" id="PF03484">
    <property type="entry name" value="B5"/>
    <property type="match status" value="1"/>
</dbReference>
<keyword evidence="12 15" id="KW-0648">Protein biosynthesis</keyword>
<dbReference type="GO" id="GO:0009328">
    <property type="term" value="C:phenylalanine-tRNA ligase complex"/>
    <property type="evidence" value="ECO:0007669"/>
    <property type="project" value="TreeGrafter"/>
</dbReference>
<dbReference type="Gene3D" id="3.30.930.10">
    <property type="entry name" value="Bira Bifunctional Protein, Domain 2"/>
    <property type="match status" value="1"/>
</dbReference>
<comment type="cofactor">
    <cofactor evidence="15">
        <name>Mg(2+)</name>
        <dbReference type="ChEBI" id="CHEBI:18420"/>
    </cofactor>
    <text evidence="15">Binds 2 magnesium ions per tetramer.</text>
</comment>
<dbReference type="InterPro" id="IPR005121">
    <property type="entry name" value="Fdx_antiC-bd"/>
</dbReference>
<evidence type="ECO:0000256" key="16">
    <source>
        <dbReference type="PROSITE-ProRule" id="PRU00209"/>
    </source>
</evidence>
<evidence type="ECO:0000256" key="14">
    <source>
        <dbReference type="ARBA" id="ARBA00049255"/>
    </source>
</evidence>
<name>A0A0D6EVU1_9PROT</name>
<keyword evidence="10 15" id="KW-0460">Magnesium</keyword>
<dbReference type="CDD" id="cd02796">
    <property type="entry name" value="tRNA_bind_bactPheRS"/>
    <property type="match status" value="1"/>
</dbReference>
<evidence type="ECO:0000259" key="17">
    <source>
        <dbReference type="PROSITE" id="PS50886"/>
    </source>
</evidence>
<dbReference type="GO" id="GO:0005524">
    <property type="term" value="F:ATP binding"/>
    <property type="evidence" value="ECO:0007669"/>
    <property type="project" value="UniProtKB-UniRule"/>
</dbReference>
<evidence type="ECO:0000256" key="4">
    <source>
        <dbReference type="ARBA" id="ARBA00022490"/>
    </source>
</evidence>
<dbReference type="SUPFAM" id="SSF54991">
    <property type="entry name" value="Anticodon-binding domain of PheRS"/>
    <property type="match status" value="1"/>
</dbReference>
<comment type="subcellular location">
    <subcellularLocation>
        <location evidence="1 15">Cytoplasm</location>
    </subcellularLocation>
</comment>
<keyword evidence="7 15" id="KW-0479">Metal-binding</keyword>
<dbReference type="InterPro" id="IPR045060">
    <property type="entry name" value="Phe-tRNA-ligase_IIc_bsu"/>
</dbReference>
<proteinExistence type="inferred from homology"/>
<dbReference type="EC" id="6.1.1.20" evidence="15"/>
<keyword evidence="8 15" id="KW-0547">Nucleotide-binding</keyword>
<evidence type="ECO:0000256" key="2">
    <source>
        <dbReference type="ARBA" id="ARBA00008653"/>
    </source>
</evidence>
<dbReference type="AlphaFoldDB" id="A0A0D6EVU1"/>
<dbReference type="KEGG" id="mbat:BN1208_0481"/>
<dbReference type="SMART" id="SM00896">
    <property type="entry name" value="FDX-ACB"/>
    <property type="match status" value="1"/>
</dbReference>
<dbReference type="NCBIfam" id="NF045760">
    <property type="entry name" value="YtpR"/>
    <property type="match status" value="1"/>
</dbReference>
<dbReference type="InterPro" id="IPR020825">
    <property type="entry name" value="Phe-tRNA_synthase-like_B3/B4"/>
</dbReference>
<dbReference type="InterPro" id="IPR004532">
    <property type="entry name" value="Phe-tRNA-ligase_IIc_bsu_bact"/>
</dbReference>
<comment type="catalytic activity">
    <reaction evidence="14 15">
        <text>tRNA(Phe) + L-phenylalanine + ATP = L-phenylalanyl-tRNA(Phe) + AMP + diphosphate + H(+)</text>
        <dbReference type="Rhea" id="RHEA:19413"/>
        <dbReference type="Rhea" id="RHEA-COMP:9668"/>
        <dbReference type="Rhea" id="RHEA-COMP:9699"/>
        <dbReference type="ChEBI" id="CHEBI:15378"/>
        <dbReference type="ChEBI" id="CHEBI:30616"/>
        <dbReference type="ChEBI" id="CHEBI:33019"/>
        <dbReference type="ChEBI" id="CHEBI:58095"/>
        <dbReference type="ChEBI" id="CHEBI:78442"/>
        <dbReference type="ChEBI" id="CHEBI:78531"/>
        <dbReference type="ChEBI" id="CHEBI:456215"/>
        <dbReference type="EC" id="6.1.1.20"/>
    </reaction>
</comment>
<dbReference type="SUPFAM" id="SSF55681">
    <property type="entry name" value="Class II aaRS and biotin synthetases"/>
    <property type="match status" value="1"/>
</dbReference>
<dbReference type="InterPro" id="IPR012340">
    <property type="entry name" value="NA-bd_OB-fold"/>
</dbReference>
<dbReference type="HAMAP" id="MF_00283">
    <property type="entry name" value="Phe_tRNA_synth_beta1"/>
    <property type="match status" value="1"/>
</dbReference>
<keyword evidence="11 16" id="KW-0694">RNA-binding</keyword>
<keyword evidence="6 15" id="KW-0436">Ligase</keyword>
<evidence type="ECO:0000259" key="19">
    <source>
        <dbReference type="PROSITE" id="PS51483"/>
    </source>
</evidence>
<evidence type="ECO:0000256" key="12">
    <source>
        <dbReference type="ARBA" id="ARBA00022917"/>
    </source>
</evidence>
<dbReference type="FunFam" id="3.50.40.10:FF:000001">
    <property type="entry name" value="Phenylalanine--tRNA ligase beta subunit"/>
    <property type="match status" value="1"/>
</dbReference>
<dbReference type="FunFam" id="3.30.70.380:FF:000001">
    <property type="entry name" value="Phenylalanine--tRNA ligase beta subunit"/>
    <property type="match status" value="1"/>
</dbReference>
<dbReference type="NCBIfam" id="TIGR00472">
    <property type="entry name" value="pheT_bact"/>
    <property type="match status" value="1"/>
</dbReference>
<dbReference type="SMART" id="SM00874">
    <property type="entry name" value="B5"/>
    <property type="match status" value="1"/>
</dbReference>
<feature type="domain" description="FDX-ACB" evidence="18">
    <location>
        <begin position="689"/>
        <end position="782"/>
    </location>
</feature>
<dbReference type="CDD" id="cd00769">
    <property type="entry name" value="PheRS_beta_core"/>
    <property type="match status" value="1"/>
</dbReference>
<dbReference type="SUPFAM" id="SSF46955">
    <property type="entry name" value="Putative DNA-binding domain"/>
    <property type="match status" value="1"/>
</dbReference>
<gene>
    <name evidence="15 20" type="primary">pheT</name>
    <name evidence="20" type="ORF">BN1208_0481</name>
</gene>
<accession>A0A0D6EVU1</accession>
<evidence type="ECO:0000256" key="10">
    <source>
        <dbReference type="ARBA" id="ARBA00022842"/>
    </source>
</evidence>
<dbReference type="PROSITE" id="PS50886">
    <property type="entry name" value="TRBD"/>
    <property type="match status" value="1"/>
</dbReference>
<keyword evidence="21" id="KW-1185">Reference proteome</keyword>
<dbReference type="GO" id="GO:0006432">
    <property type="term" value="P:phenylalanyl-tRNA aminoacylation"/>
    <property type="evidence" value="ECO:0007669"/>
    <property type="project" value="UniProtKB-UniRule"/>
</dbReference>
<evidence type="ECO:0000256" key="13">
    <source>
        <dbReference type="ARBA" id="ARBA00023146"/>
    </source>
</evidence>
<evidence type="ECO:0000256" key="7">
    <source>
        <dbReference type="ARBA" id="ARBA00022723"/>
    </source>
</evidence>
<dbReference type="GO" id="GO:0000049">
    <property type="term" value="F:tRNA binding"/>
    <property type="evidence" value="ECO:0007669"/>
    <property type="project" value="UniProtKB-UniRule"/>
</dbReference>
<organism evidence="20 21">
    <name type="scientific">Candidatus Methylopumilus planktonicus</name>
    <dbReference type="NCBI Taxonomy" id="1581557"/>
    <lineage>
        <taxon>Bacteria</taxon>
        <taxon>Pseudomonadati</taxon>
        <taxon>Pseudomonadota</taxon>
        <taxon>Betaproteobacteria</taxon>
        <taxon>Nitrosomonadales</taxon>
        <taxon>Methylophilaceae</taxon>
        <taxon>Candidatus Methylopumilus</taxon>
    </lineage>
</organism>
<dbReference type="SUPFAM" id="SSF50249">
    <property type="entry name" value="Nucleic acid-binding proteins"/>
    <property type="match status" value="1"/>
</dbReference>
<evidence type="ECO:0000256" key="6">
    <source>
        <dbReference type="ARBA" id="ARBA00022598"/>
    </source>
</evidence>
<evidence type="ECO:0000259" key="18">
    <source>
        <dbReference type="PROSITE" id="PS51447"/>
    </source>
</evidence>
<dbReference type="PROSITE" id="PS51483">
    <property type="entry name" value="B5"/>
    <property type="match status" value="1"/>
</dbReference>
<dbReference type="GO" id="GO:0004826">
    <property type="term" value="F:phenylalanine-tRNA ligase activity"/>
    <property type="evidence" value="ECO:0007669"/>
    <property type="project" value="UniProtKB-UniRule"/>
</dbReference>
<dbReference type="PANTHER" id="PTHR10947">
    <property type="entry name" value="PHENYLALANYL-TRNA SYNTHETASE BETA CHAIN AND LEUCINE-RICH REPEAT-CONTAINING PROTEIN 47"/>
    <property type="match status" value="1"/>
</dbReference>
<dbReference type="Pfam" id="PF03483">
    <property type="entry name" value="B3_4"/>
    <property type="match status" value="1"/>
</dbReference>
<dbReference type="FunFam" id="2.40.50.140:FF:000045">
    <property type="entry name" value="Phenylalanine--tRNA ligase beta subunit"/>
    <property type="match status" value="1"/>
</dbReference>
<evidence type="ECO:0000313" key="21">
    <source>
        <dbReference type="Proteomes" id="UP000064007"/>
    </source>
</evidence>
<feature type="domain" description="TRNA-binding" evidence="17">
    <location>
        <begin position="39"/>
        <end position="146"/>
    </location>
</feature>
<dbReference type="SUPFAM" id="SSF56037">
    <property type="entry name" value="PheT/TilS domain"/>
    <property type="match status" value="1"/>
</dbReference>
<keyword evidence="5 16" id="KW-0820">tRNA-binding</keyword>
<dbReference type="HOGENOM" id="CLU_016891_0_0_4"/>
<dbReference type="InterPro" id="IPR041616">
    <property type="entry name" value="PheRS_beta_core"/>
</dbReference>
<dbReference type="Pfam" id="PF01588">
    <property type="entry name" value="tRNA_bind"/>
    <property type="match status" value="1"/>
</dbReference>
<feature type="binding site" evidence="15">
    <location>
        <position position="450"/>
    </location>
    <ligand>
        <name>Mg(2+)</name>
        <dbReference type="ChEBI" id="CHEBI:18420"/>
        <note>shared with alpha subunit</note>
    </ligand>
</feature>
<evidence type="ECO:0000313" key="20">
    <source>
        <dbReference type="EMBL" id="CEZ19373.1"/>
    </source>
</evidence>
<evidence type="ECO:0000256" key="5">
    <source>
        <dbReference type="ARBA" id="ARBA00022555"/>
    </source>
</evidence>
<dbReference type="InterPro" id="IPR033714">
    <property type="entry name" value="tRNA_bind_bactPheRS"/>
</dbReference>
<dbReference type="InterPro" id="IPR005146">
    <property type="entry name" value="B3/B4_tRNA-bd"/>
</dbReference>
<comment type="subunit">
    <text evidence="3 15">Tetramer of two alpha and two beta subunits.</text>
</comment>
<dbReference type="InterPro" id="IPR045864">
    <property type="entry name" value="aa-tRNA-synth_II/BPL/LPL"/>
</dbReference>
<dbReference type="FunFam" id="3.30.56.10:FF:000002">
    <property type="entry name" value="Phenylalanine--tRNA ligase beta subunit"/>
    <property type="match status" value="1"/>
</dbReference>
<dbReference type="SMART" id="SM00873">
    <property type="entry name" value="B3_4"/>
    <property type="match status" value="1"/>
</dbReference>
<dbReference type="GO" id="GO:0000287">
    <property type="term" value="F:magnesium ion binding"/>
    <property type="evidence" value="ECO:0007669"/>
    <property type="project" value="UniProtKB-UniRule"/>
</dbReference>
<evidence type="ECO:0000256" key="3">
    <source>
        <dbReference type="ARBA" id="ARBA00011209"/>
    </source>
</evidence>
<dbReference type="OrthoDB" id="9805455at2"/>